<keyword evidence="2" id="KW-1185">Reference proteome</keyword>
<dbReference type="OrthoDB" id="1776393at2"/>
<reference evidence="1 2" key="1">
    <citation type="submission" date="2016-10" db="EMBL/GenBank/DDBJ databases">
        <authorList>
            <person name="de Groot N.N."/>
        </authorList>
    </citation>
    <scope>NUCLEOTIDE SEQUENCE [LARGE SCALE GENOMIC DNA]</scope>
    <source>
        <strain evidence="1 2">Calf135</strain>
    </source>
</reference>
<organism evidence="1 2">
    <name type="scientific">Peptostreptococcus russellii</name>
    <dbReference type="NCBI Taxonomy" id="215200"/>
    <lineage>
        <taxon>Bacteria</taxon>
        <taxon>Bacillati</taxon>
        <taxon>Bacillota</taxon>
        <taxon>Clostridia</taxon>
        <taxon>Peptostreptococcales</taxon>
        <taxon>Peptostreptococcaceae</taxon>
        <taxon>Peptostreptococcus</taxon>
    </lineage>
</organism>
<gene>
    <name evidence="1" type="ORF">SAMN05216454_1351</name>
</gene>
<dbReference type="STRING" id="215200.SAMN05216454_1351"/>
<protein>
    <submittedName>
        <fullName evidence="1">Uncharacterized protein</fullName>
    </submittedName>
</protein>
<dbReference type="EMBL" id="FODF01000035">
    <property type="protein sequence ID" value="SEN93700.1"/>
    <property type="molecule type" value="Genomic_DNA"/>
</dbReference>
<dbReference type="RefSeq" id="WP_091976188.1">
    <property type="nucleotide sequence ID" value="NZ_FODF01000035.1"/>
</dbReference>
<sequence length="504" mass="58471">MKLLSPLGFLLESLSIPTVSLSRELHVDASLVSKWKSGKRQLKSNSIYFDSIVDFIIDESEKSNHQILSKSLSEMFPMDELDESDDLEPFVRTVLSKNEMLNTTIPNLTSDSMKHCIKVSSYEQNEGRRQAISKLLSFAEAMPSPGEIIFIDSDEYEWLLEEDDFAMKFCKRIRDLLNKGFKAKFVIHFYSYKKRLVKFFDKFNILVFHPNIKWYYHEYYDENALHFSQFIINKSISLLGVSTSQNSSTTMVFTDSSSIIKHWSMAESLISYSNELFINFETDRCREVVDYVSVIRKRGTVYSYLPSPAFVSTSSELIHEILTDNNVSDKNIERCIKLNSSMKNMVKSQYHGLYDVPERIVYLFHLEELVKRAHSSQFVSCSLSLMSEKTIKVSKLQYSRALRELVISLKKYDNLEIVLVSENDNVPLPALPEMNCWCKQNTWLIQMSKDGFRISDEVSIVNATSIALEKSIRMVPRNKRSKEYVIPLLMNLSDELENEFNEIF</sequence>
<evidence type="ECO:0000313" key="2">
    <source>
        <dbReference type="Proteomes" id="UP000199512"/>
    </source>
</evidence>
<name>A0A1H8KL47_9FIRM</name>
<evidence type="ECO:0000313" key="1">
    <source>
        <dbReference type="EMBL" id="SEN93700.1"/>
    </source>
</evidence>
<dbReference type="Proteomes" id="UP000199512">
    <property type="component" value="Unassembled WGS sequence"/>
</dbReference>
<accession>A0A1H8KL47</accession>
<proteinExistence type="predicted"/>
<dbReference type="AlphaFoldDB" id="A0A1H8KL47"/>